<feature type="domain" description="6-phospho-N-acetylmuramidase C-terminal" evidence="1">
    <location>
        <begin position="240"/>
        <end position="352"/>
    </location>
</feature>
<gene>
    <name evidence="3" type="ORF">GCM10008986_13990</name>
</gene>
<keyword evidence="4" id="KW-1185">Reference proteome</keyword>
<reference evidence="3 4" key="1">
    <citation type="journal article" date="2019" name="Int. J. Syst. Evol. Microbiol.">
        <title>The Global Catalogue of Microorganisms (GCM) 10K type strain sequencing project: providing services to taxonomists for standard genome sequencing and annotation.</title>
        <authorList>
            <consortium name="The Broad Institute Genomics Platform"/>
            <consortium name="The Broad Institute Genome Sequencing Center for Infectious Disease"/>
            <person name="Wu L."/>
            <person name="Ma J."/>
        </authorList>
    </citation>
    <scope>NUCLEOTIDE SEQUENCE [LARGE SCALE GENOMIC DNA]</scope>
    <source>
        <strain evidence="3 4">JCM 12389</strain>
    </source>
</reference>
<name>A0ABN1B3W6_9BACI</name>
<dbReference type="InterPro" id="IPR043894">
    <property type="entry name" value="MupG_C"/>
</dbReference>
<protein>
    <submittedName>
        <fullName evidence="3">MupG family TIM beta-alpha barrel fold protein</fullName>
    </submittedName>
</protein>
<dbReference type="Pfam" id="PF19200">
    <property type="entry name" value="MupG_N"/>
    <property type="match status" value="1"/>
</dbReference>
<feature type="domain" description="6-phospho-N-acetylmuramidase N-terminal" evidence="2">
    <location>
        <begin position="2"/>
        <end position="232"/>
    </location>
</feature>
<dbReference type="Pfam" id="PF05913">
    <property type="entry name" value="MupG_C"/>
    <property type="match status" value="1"/>
</dbReference>
<organism evidence="3 4">
    <name type="scientific">Salinibacillus aidingensis</name>
    <dbReference type="NCBI Taxonomy" id="237684"/>
    <lineage>
        <taxon>Bacteria</taxon>
        <taxon>Bacillati</taxon>
        <taxon>Bacillota</taxon>
        <taxon>Bacilli</taxon>
        <taxon>Bacillales</taxon>
        <taxon>Bacillaceae</taxon>
        <taxon>Salinibacillus</taxon>
    </lineage>
</organism>
<proteinExistence type="predicted"/>
<evidence type="ECO:0000259" key="2">
    <source>
        <dbReference type="Pfam" id="PF19200"/>
    </source>
</evidence>
<dbReference type="RefSeq" id="WP_343839164.1">
    <property type="nucleotide sequence ID" value="NZ_BAAADO010000003.1"/>
</dbReference>
<dbReference type="Gene3D" id="2.40.100.10">
    <property type="entry name" value="Cyclophilin-like"/>
    <property type="match status" value="1"/>
</dbReference>
<evidence type="ECO:0000313" key="4">
    <source>
        <dbReference type="Proteomes" id="UP001500880"/>
    </source>
</evidence>
<evidence type="ECO:0000313" key="3">
    <source>
        <dbReference type="EMBL" id="GAA0489362.1"/>
    </source>
</evidence>
<dbReference type="InterPro" id="IPR017853">
    <property type="entry name" value="GH"/>
</dbReference>
<dbReference type="SUPFAM" id="SSF51445">
    <property type="entry name" value="(Trans)glycosidases"/>
    <property type="match status" value="1"/>
</dbReference>
<dbReference type="EMBL" id="BAAADO010000003">
    <property type="protein sequence ID" value="GAA0489362.1"/>
    <property type="molecule type" value="Genomic_DNA"/>
</dbReference>
<dbReference type="Proteomes" id="UP001500880">
    <property type="component" value="Unassembled WGS sequence"/>
</dbReference>
<sequence length="355" mass="40484">MLGISIYLSNQTFEEQETYIKEMSELGFNSIFTSLHIPEDNPEDYKQGLADLGKLAIKYRMELFADISPKSLSYLGFNWENAVGLKEWGLTGLRVDYGISDKTIAQLSNKMTVALNASTITHGNMENLRKHGADFSTIEAWHNYYPRPETGLSLEDFNEKNQFLKSEGLTVMAFVPGDGKQRGPVFEGLPTIETHRNRSSFSSFMDFQDNKWVDKILIGDPSINESSKHQFADYCNQIIRLRARCDTDHENIKNRLLEKQTNRLDPARDVIRSAESRQYGLIGDFPVKPSHTVERTIGSITVDNEKYGRYQGEIQITKRTLPADERVNVIGQVIPEDQRLLPYIKGGTAFQIEWV</sequence>
<dbReference type="PANTHER" id="PTHR38435:SF2">
    <property type="entry name" value="DUF871 DOMAIN-CONTAINING PROTEIN"/>
    <property type="match status" value="1"/>
</dbReference>
<evidence type="ECO:0000259" key="1">
    <source>
        <dbReference type="Pfam" id="PF05913"/>
    </source>
</evidence>
<accession>A0ABN1B3W6</accession>
<comment type="caution">
    <text evidence="3">The sequence shown here is derived from an EMBL/GenBank/DDBJ whole genome shotgun (WGS) entry which is preliminary data.</text>
</comment>
<dbReference type="InterPro" id="IPR013785">
    <property type="entry name" value="Aldolase_TIM"/>
</dbReference>
<dbReference type="PANTHER" id="PTHR38435">
    <property type="match status" value="1"/>
</dbReference>
<dbReference type="InterPro" id="IPR043797">
    <property type="entry name" value="MupG_N"/>
</dbReference>
<dbReference type="Gene3D" id="3.20.20.70">
    <property type="entry name" value="Aldolase class I"/>
    <property type="match status" value="1"/>
</dbReference>
<dbReference type="SUPFAM" id="SSF50891">
    <property type="entry name" value="Cyclophilin-like"/>
    <property type="match status" value="1"/>
</dbReference>
<dbReference type="InterPro" id="IPR008589">
    <property type="entry name" value="MupG"/>
</dbReference>
<dbReference type="InterPro" id="IPR029000">
    <property type="entry name" value="Cyclophilin-like_dom_sf"/>
</dbReference>